<evidence type="ECO:0000256" key="1">
    <source>
        <dbReference type="SAM" id="Phobius"/>
    </source>
</evidence>
<feature type="transmembrane region" description="Helical" evidence="1">
    <location>
        <begin position="7"/>
        <end position="28"/>
    </location>
</feature>
<protein>
    <submittedName>
        <fullName evidence="3">D-glucuronyl C5-epimerase, variant 2</fullName>
    </submittedName>
</protein>
<dbReference type="AlphaFoldDB" id="A0A922LMY7"/>
<dbReference type="Proteomes" id="UP000471633">
    <property type="component" value="Unassembled WGS sequence"/>
</dbReference>
<dbReference type="SUPFAM" id="SSF48208">
    <property type="entry name" value="Six-hairpin glycosidases"/>
    <property type="match status" value="1"/>
</dbReference>
<dbReference type="GO" id="GO:0005975">
    <property type="term" value="P:carbohydrate metabolic process"/>
    <property type="evidence" value="ECO:0007669"/>
    <property type="project" value="InterPro"/>
</dbReference>
<dbReference type="InterPro" id="IPR039721">
    <property type="entry name" value="C5-epimerase"/>
</dbReference>
<keyword evidence="1" id="KW-0472">Membrane</keyword>
<dbReference type="InterPro" id="IPR010598">
    <property type="entry name" value="C5-epim_C"/>
</dbReference>
<evidence type="ECO:0000313" key="3">
    <source>
        <dbReference type="EMBL" id="KAH9590139.1"/>
    </source>
</evidence>
<feature type="domain" description="D-glucuronyl C5-epimerase C-terminal" evidence="2">
    <location>
        <begin position="456"/>
        <end position="619"/>
    </location>
</feature>
<comment type="caution">
    <text evidence="3">The sequence shown here is derived from an EMBL/GenBank/DDBJ whole genome shotgun (WGS) entry which is preliminary data.</text>
</comment>
<reference evidence="3" key="3">
    <citation type="submission" date="2021-06" db="EMBL/GenBank/DDBJ databases">
        <title>Chromosome-level genome assembly for S. haematobium.</title>
        <authorList>
            <person name="Stroehlein A.J."/>
        </authorList>
    </citation>
    <scope>NUCLEOTIDE SEQUENCE</scope>
</reference>
<accession>A0A922LMY7</accession>
<reference evidence="3" key="1">
    <citation type="journal article" date="2012" name="Nat. Genet.">
        <title>Whole-genome sequence of Schistosoma haematobium.</title>
        <authorList>
            <person name="Young N.D."/>
            <person name="Jex A.R."/>
            <person name="Li B."/>
            <person name="Liu S."/>
            <person name="Yang L."/>
            <person name="Xiong Z."/>
            <person name="Li Y."/>
            <person name="Cantacessi C."/>
            <person name="Hall R.S."/>
            <person name="Xu X."/>
            <person name="Chen F."/>
            <person name="Wu X."/>
            <person name="Zerlotini A."/>
            <person name="Oliveira G."/>
            <person name="Hofmann A."/>
            <person name="Zhang G."/>
            <person name="Fang X."/>
            <person name="Kang Y."/>
            <person name="Campbell B.E."/>
            <person name="Loukas A."/>
            <person name="Ranganathan S."/>
            <person name="Rollinson D."/>
            <person name="Rinaldi G."/>
            <person name="Brindley P.J."/>
            <person name="Yang H."/>
            <person name="Wang J."/>
            <person name="Wang J."/>
            <person name="Gasser R.B."/>
        </authorList>
    </citation>
    <scope>NUCLEOTIDE SEQUENCE</scope>
</reference>
<dbReference type="GO" id="GO:0015012">
    <property type="term" value="P:heparan sulfate proteoglycan biosynthetic process"/>
    <property type="evidence" value="ECO:0007669"/>
    <property type="project" value="InterPro"/>
</dbReference>
<dbReference type="RefSeq" id="XP_051070615.1">
    <property type="nucleotide sequence ID" value="XM_051210608.1"/>
</dbReference>
<dbReference type="GO" id="GO:0005794">
    <property type="term" value="C:Golgi apparatus"/>
    <property type="evidence" value="ECO:0007669"/>
    <property type="project" value="TreeGrafter"/>
</dbReference>
<keyword evidence="1" id="KW-0812">Transmembrane</keyword>
<dbReference type="CTD" id="24588602"/>
<dbReference type="Pfam" id="PF06662">
    <property type="entry name" value="C5-epim_C"/>
    <property type="match status" value="1"/>
</dbReference>
<keyword evidence="1" id="KW-1133">Transmembrane helix</keyword>
<dbReference type="InterPro" id="IPR008928">
    <property type="entry name" value="6-hairpin_glycosidase_sf"/>
</dbReference>
<dbReference type="PANTHER" id="PTHR13174">
    <property type="entry name" value="D-GLUCURONYL C5-EPIMERASE"/>
    <property type="match status" value="1"/>
</dbReference>
<evidence type="ECO:0000259" key="2">
    <source>
        <dbReference type="Pfam" id="PF06662"/>
    </source>
</evidence>
<proteinExistence type="predicted"/>
<gene>
    <name evidence="3" type="primary">HSE5</name>
    <name evidence="3" type="ORF">MS3_00002945</name>
</gene>
<organism evidence="3 4">
    <name type="scientific">Schistosoma haematobium</name>
    <name type="common">Blood fluke</name>
    <dbReference type="NCBI Taxonomy" id="6185"/>
    <lineage>
        <taxon>Eukaryota</taxon>
        <taxon>Metazoa</taxon>
        <taxon>Spiralia</taxon>
        <taxon>Lophotrochozoa</taxon>
        <taxon>Platyhelminthes</taxon>
        <taxon>Trematoda</taxon>
        <taxon>Digenea</taxon>
        <taxon>Strigeidida</taxon>
        <taxon>Schistosomatoidea</taxon>
        <taxon>Schistosomatidae</taxon>
        <taxon>Schistosoma</taxon>
    </lineage>
</organism>
<keyword evidence="4" id="KW-1185">Reference proteome</keyword>
<dbReference type="PANTHER" id="PTHR13174:SF3">
    <property type="entry name" value="D-GLUCURONYL C5-EPIMERASE"/>
    <property type="match status" value="1"/>
</dbReference>
<reference evidence="3" key="4">
    <citation type="journal article" date="2022" name="PLoS Pathog.">
        <title>Chromosome-level genome of Schistosoma haematobium underpins genome-wide explorations of molecular variation.</title>
        <authorList>
            <person name="Stroehlein A.J."/>
            <person name="Korhonen P.K."/>
            <person name="Lee V.V."/>
            <person name="Ralph S.A."/>
            <person name="Mentink-Kane M."/>
            <person name="You H."/>
            <person name="McManus D.P."/>
            <person name="Tchuente L.T."/>
            <person name="Stothard J.R."/>
            <person name="Kaur P."/>
            <person name="Dudchenko O."/>
            <person name="Aiden E.L."/>
            <person name="Yang B."/>
            <person name="Yang H."/>
            <person name="Emery A.M."/>
            <person name="Webster B.L."/>
            <person name="Brindley P.J."/>
            <person name="Rollinson D."/>
            <person name="Chang B.C.H."/>
            <person name="Gasser R.B."/>
            <person name="Young N.D."/>
        </authorList>
    </citation>
    <scope>NUCLEOTIDE SEQUENCE</scope>
</reference>
<sequence>MRVRFSYFVRLFGFLAVLTAFIVLWKLGNVSYYLGSKKGFNHSHESDYDGNGFKNEYDRFTREFERLNSDSVRSIRCIVNEKLIVGCYLLKSQEVLIPFELVRNYFKVYGSLDLSSSTFYWNHANVDIPKPYLHKHNPVGIYMQFHKSNVEKRDNVKLIVADEGVPISQQWRSRGYPYPIQIAQFGLNHFSQLVISAGRAKSENVRNVLSLDNKNMELDLIVPSNNVIHRWADKEFIHKWNDRLMLSVDKLNSYGQVLSIIPKLQEWDYLIMSGRQWTYGSHIELSLLWYPPGGSYKNYPTKSLIVYNCSSSPSRHQTYATIIHNNKVTYWMPECEKQAKIYGFVDNIKVARDLYTDLMKVFYANRKSSEYTGLSSMKLLNTVNDTKNPSHVQVLNINFYINAQYNTNDIIIEKLYLGKLTNLQLTFPTVNRINLAEKLFHEIRFMSAADWFIKHQDKKTGGWSVNVQRSFNGRKALKPGWYSAMGQGQAISLLVRTYNYTGNPLYLEACHRALDLFSVNINHGGIRSYFLNQSDLVWFEEYPFDPPIHILNGFIYSLIGLYDYTKLLVNSADPLTLSYLSKAQNYLDIGLTSLSKLLPLFDSGSGSFYDLRHLSTAYNNKPVKQGRSKFSKTSFQLSTGPNRARWSYHSVHIKQLQTLVDLDPKHAFQWNTTANRWIAYLQGFISLQN</sequence>
<name>A0A922LMY7_SCHHA</name>
<dbReference type="GO" id="GO:0047464">
    <property type="term" value="F:heparosan-N-sulfate-glucuronate 5-epimerase activity"/>
    <property type="evidence" value="ECO:0007669"/>
    <property type="project" value="UniProtKB-EC"/>
</dbReference>
<dbReference type="EMBL" id="AMPZ03000002">
    <property type="protein sequence ID" value="KAH9590139.1"/>
    <property type="molecule type" value="Genomic_DNA"/>
</dbReference>
<reference evidence="3" key="2">
    <citation type="journal article" date="2019" name="Gigascience">
        <title>High-quality Schistosoma haematobium genome achieved by single-molecule and long-range sequencing.</title>
        <authorList>
            <person name="Stroehlein A.J."/>
            <person name="Korhonen P.K."/>
            <person name="Chong T.M."/>
            <person name="Lim Y.L."/>
            <person name="Chan K.G."/>
            <person name="Webster B."/>
            <person name="Rollinson D."/>
            <person name="Brindley P.J."/>
            <person name="Gasser R.B."/>
            <person name="Young N.D."/>
        </authorList>
    </citation>
    <scope>NUCLEOTIDE SEQUENCE</scope>
</reference>
<evidence type="ECO:0000313" key="4">
    <source>
        <dbReference type="Proteomes" id="UP000471633"/>
    </source>
</evidence>
<dbReference type="GeneID" id="24588602"/>